<evidence type="ECO:0000256" key="2">
    <source>
        <dbReference type="SAM" id="SignalP"/>
    </source>
</evidence>
<feature type="signal peptide" evidence="2">
    <location>
        <begin position="1"/>
        <end position="18"/>
    </location>
</feature>
<keyword evidence="2" id="KW-0732">Signal</keyword>
<evidence type="ECO:0000256" key="1">
    <source>
        <dbReference type="SAM" id="MobiDB-lite"/>
    </source>
</evidence>
<feature type="compositionally biased region" description="Polar residues" evidence="1">
    <location>
        <begin position="212"/>
        <end position="230"/>
    </location>
</feature>
<proteinExistence type="predicted"/>
<feature type="region of interest" description="Disordered" evidence="1">
    <location>
        <begin position="306"/>
        <end position="390"/>
    </location>
</feature>
<evidence type="ECO:0000313" key="5">
    <source>
        <dbReference type="Proteomes" id="UP000799439"/>
    </source>
</evidence>
<feature type="region of interest" description="Disordered" evidence="1">
    <location>
        <begin position="238"/>
        <end position="257"/>
    </location>
</feature>
<sequence length="547" mass="57307">MATVALGLLVFQMNSVRSFSLGNRDVATCSSKSPVLAQLKQDFSYPLDFCSFWFEFTPRSNSPIKSIDSAAVSSICSCVTASPTILGATTLPTQSASGPAISDKCAANDPNVCRMRRDVKDAGQFCWFWYEPSILRVRSPFPDVSAAKVSSICNCALQTPSILSGTAACRVTTTTGRLTTATSSSSHRTTIKPVVSSTTTSPSRSMFAPGRSLSSDVQHTSSTSGKSRHVSSIFTVASESSASGSIRTRQSSKFSTSFSSTTQSASSILNASIGKSIPTLLTESTITTHAPTSAAHISIITTHSSTTTMHSQTTTMHSEATTTRPPTTTVRSSTMASSSSARSSSSVISSSSIGLPTTSTSSVSLTSPSSSPDLKVSSVSTPSPTSSLSRMTLSSASSVSSSVSRFSSFSSTTLSSLYLSTSTSSTASPSSSPFVDRNITCPTEDGTKFTDVNGKVYKLYCTEDFQDYNIDNHPSTTPTYSLPECMAVCDTTSGCVGVTYAYDLANGVKNTYGGTSPDCWLKNFMNPSPVPANPANYKVASAFQVAS</sequence>
<evidence type="ECO:0000259" key="3">
    <source>
        <dbReference type="Pfam" id="PF14295"/>
    </source>
</evidence>
<comment type="caution">
    <text evidence="4">The sequence shown here is derived from an EMBL/GenBank/DDBJ whole genome shotgun (WGS) entry which is preliminary data.</text>
</comment>
<feature type="chain" id="PRO_5040350693" description="Apple domain-containing protein" evidence="2">
    <location>
        <begin position="19"/>
        <end position="547"/>
    </location>
</feature>
<dbReference type="Pfam" id="PF14295">
    <property type="entry name" value="PAN_4"/>
    <property type="match status" value="1"/>
</dbReference>
<dbReference type="EMBL" id="ML996092">
    <property type="protein sequence ID" value="KAF2148637.1"/>
    <property type="molecule type" value="Genomic_DNA"/>
</dbReference>
<organism evidence="4 5">
    <name type="scientific">Myriangium duriaei CBS 260.36</name>
    <dbReference type="NCBI Taxonomy" id="1168546"/>
    <lineage>
        <taxon>Eukaryota</taxon>
        <taxon>Fungi</taxon>
        <taxon>Dikarya</taxon>
        <taxon>Ascomycota</taxon>
        <taxon>Pezizomycotina</taxon>
        <taxon>Dothideomycetes</taxon>
        <taxon>Dothideomycetidae</taxon>
        <taxon>Myriangiales</taxon>
        <taxon>Myriangiaceae</taxon>
        <taxon>Myriangium</taxon>
    </lineage>
</organism>
<feature type="domain" description="Apple" evidence="3">
    <location>
        <begin position="475"/>
        <end position="522"/>
    </location>
</feature>
<feature type="compositionally biased region" description="Low complexity" evidence="1">
    <location>
        <begin position="247"/>
        <end position="257"/>
    </location>
</feature>
<dbReference type="OrthoDB" id="3931953at2759"/>
<protein>
    <recommendedName>
        <fullName evidence="3">Apple domain-containing protein</fullName>
    </recommendedName>
</protein>
<reference evidence="4" key="1">
    <citation type="journal article" date="2020" name="Stud. Mycol.">
        <title>101 Dothideomycetes genomes: a test case for predicting lifestyles and emergence of pathogens.</title>
        <authorList>
            <person name="Haridas S."/>
            <person name="Albert R."/>
            <person name="Binder M."/>
            <person name="Bloem J."/>
            <person name="Labutti K."/>
            <person name="Salamov A."/>
            <person name="Andreopoulos B."/>
            <person name="Baker S."/>
            <person name="Barry K."/>
            <person name="Bills G."/>
            <person name="Bluhm B."/>
            <person name="Cannon C."/>
            <person name="Castanera R."/>
            <person name="Culley D."/>
            <person name="Daum C."/>
            <person name="Ezra D."/>
            <person name="Gonzalez J."/>
            <person name="Henrissat B."/>
            <person name="Kuo A."/>
            <person name="Liang C."/>
            <person name="Lipzen A."/>
            <person name="Lutzoni F."/>
            <person name="Magnuson J."/>
            <person name="Mondo S."/>
            <person name="Nolan M."/>
            <person name="Ohm R."/>
            <person name="Pangilinan J."/>
            <person name="Park H.-J."/>
            <person name="Ramirez L."/>
            <person name="Alfaro M."/>
            <person name="Sun H."/>
            <person name="Tritt A."/>
            <person name="Yoshinaga Y."/>
            <person name="Zwiers L.-H."/>
            <person name="Turgeon B."/>
            <person name="Goodwin S."/>
            <person name="Spatafora J."/>
            <person name="Crous P."/>
            <person name="Grigoriev I."/>
        </authorList>
    </citation>
    <scope>NUCLEOTIDE SEQUENCE</scope>
    <source>
        <strain evidence="4">CBS 260.36</strain>
    </source>
</reference>
<dbReference type="AlphaFoldDB" id="A0A9P4IVI4"/>
<dbReference type="Proteomes" id="UP000799439">
    <property type="component" value="Unassembled WGS sequence"/>
</dbReference>
<accession>A0A9P4IVI4</accession>
<feature type="compositionally biased region" description="Low complexity" evidence="1">
    <location>
        <begin position="178"/>
        <end position="205"/>
    </location>
</feature>
<keyword evidence="5" id="KW-1185">Reference proteome</keyword>
<evidence type="ECO:0000313" key="4">
    <source>
        <dbReference type="EMBL" id="KAF2148637.1"/>
    </source>
</evidence>
<name>A0A9P4IVI4_9PEZI</name>
<dbReference type="InterPro" id="IPR003609">
    <property type="entry name" value="Pan_app"/>
</dbReference>
<feature type="region of interest" description="Disordered" evidence="1">
    <location>
        <begin position="178"/>
        <end position="230"/>
    </location>
</feature>
<gene>
    <name evidence="4" type="ORF">K461DRAFT_282101</name>
</gene>